<accession>A0A2R6NR18</accession>
<dbReference type="Gene3D" id="6.10.250.550">
    <property type="match status" value="1"/>
</dbReference>
<proteinExistence type="predicted"/>
<comment type="caution">
    <text evidence="2">The sequence shown here is derived from an EMBL/GenBank/DDBJ whole genome shotgun (WGS) entry which is preliminary data.</text>
</comment>
<protein>
    <submittedName>
        <fullName evidence="2">Uncharacterized protein</fullName>
    </submittedName>
</protein>
<sequence>MPSLSNLQLFILPHTESLSRSSTTSARIYFLSGPRLIAYLGNTHSLLTSTAATLSCGPALVPERVEQVVEDRKRATKRVEDTESELASLLSKEMLRSAGNGKDAPIVLHNHRIDDTSNALGFLSSISTALINEITSLFTPGSQYLIVLSSSPSTQTSSSTTVVMIFGTDEKKVKEVGDSLKSKLGVKGGGKGTKWSGKFTGVWKGAREGATVEEAIA</sequence>
<name>A0A2R6NR18_9APHY</name>
<dbReference type="STRING" id="98765.A0A2R6NR18"/>
<evidence type="ECO:0000256" key="1">
    <source>
        <dbReference type="SAM" id="Coils"/>
    </source>
</evidence>
<keyword evidence="3" id="KW-1185">Reference proteome</keyword>
<keyword evidence="1" id="KW-0175">Coiled coil</keyword>
<evidence type="ECO:0000313" key="2">
    <source>
        <dbReference type="EMBL" id="PSR75032.1"/>
    </source>
</evidence>
<reference evidence="2 3" key="1">
    <citation type="submission" date="2018-02" db="EMBL/GenBank/DDBJ databases">
        <title>Genome sequence of the basidiomycete white-rot fungus Phlebia centrifuga.</title>
        <authorList>
            <person name="Granchi Z."/>
            <person name="Peng M."/>
            <person name="de Vries R.P."/>
            <person name="Hilden K."/>
            <person name="Makela M.R."/>
            <person name="Grigoriev I."/>
            <person name="Riley R."/>
        </authorList>
    </citation>
    <scope>NUCLEOTIDE SEQUENCE [LARGE SCALE GENOMIC DNA]</scope>
    <source>
        <strain evidence="2 3">FBCC195</strain>
    </source>
</reference>
<gene>
    <name evidence="2" type="ORF">PHLCEN_2v9362</name>
</gene>
<dbReference type="Proteomes" id="UP000186601">
    <property type="component" value="Unassembled WGS sequence"/>
</dbReference>
<feature type="coiled-coil region" evidence="1">
    <location>
        <begin position="65"/>
        <end position="92"/>
    </location>
</feature>
<evidence type="ECO:0000313" key="3">
    <source>
        <dbReference type="Proteomes" id="UP000186601"/>
    </source>
</evidence>
<dbReference type="EMBL" id="MLYV02000939">
    <property type="protein sequence ID" value="PSR75032.1"/>
    <property type="molecule type" value="Genomic_DNA"/>
</dbReference>
<dbReference type="AlphaFoldDB" id="A0A2R6NR18"/>
<organism evidence="2 3">
    <name type="scientific">Hermanssonia centrifuga</name>
    <dbReference type="NCBI Taxonomy" id="98765"/>
    <lineage>
        <taxon>Eukaryota</taxon>
        <taxon>Fungi</taxon>
        <taxon>Dikarya</taxon>
        <taxon>Basidiomycota</taxon>
        <taxon>Agaricomycotina</taxon>
        <taxon>Agaricomycetes</taxon>
        <taxon>Polyporales</taxon>
        <taxon>Meruliaceae</taxon>
        <taxon>Hermanssonia</taxon>
    </lineage>
</organism>
<dbReference type="OrthoDB" id="288942at2759"/>